<gene>
    <name evidence="1" type="ORF">EUBSIR_00455</name>
</gene>
<protein>
    <submittedName>
        <fullName evidence="1">Uncharacterized protein</fullName>
    </submittedName>
</protein>
<reference evidence="1" key="2">
    <citation type="submission" date="2014-06" db="EMBL/GenBank/DDBJ databases">
        <title>Draft genome sequence of Eubacterium siraeum (DSM 15702).</title>
        <authorList>
            <person name="Sudarsanam P."/>
            <person name="Ley R."/>
            <person name="Guruge J."/>
            <person name="Turnbaugh P.J."/>
            <person name="Mahowald M."/>
            <person name="Liep D."/>
            <person name="Gordon J."/>
        </authorList>
    </citation>
    <scope>NUCLEOTIDE SEQUENCE</scope>
    <source>
        <strain evidence="1">DSM 15702</strain>
    </source>
</reference>
<name>B0MKW3_9FIRM</name>
<dbReference type="EMBL" id="ABCA03000033">
    <property type="protein sequence ID" value="EDS01657.1"/>
    <property type="molecule type" value="Genomic_DNA"/>
</dbReference>
<proteinExistence type="predicted"/>
<evidence type="ECO:0000313" key="2">
    <source>
        <dbReference type="Proteomes" id="UP000005326"/>
    </source>
</evidence>
<reference evidence="1" key="1">
    <citation type="submission" date="2007-10" db="EMBL/GenBank/DDBJ databases">
        <authorList>
            <person name="Fulton L."/>
            <person name="Clifton S."/>
            <person name="Fulton B."/>
            <person name="Xu J."/>
            <person name="Minx P."/>
            <person name="Pepin K.H."/>
            <person name="Johnson M."/>
            <person name="Thiruvilangam P."/>
            <person name="Bhonagiri V."/>
            <person name="Nash W.E."/>
            <person name="Mardis E.R."/>
            <person name="Wilson R.K."/>
        </authorList>
    </citation>
    <scope>NUCLEOTIDE SEQUENCE [LARGE SCALE GENOMIC DNA]</scope>
    <source>
        <strain evidence="1">DSM 15702</strain>
    </source>
</reference>
<evidence type="ECO:0000313" key="1">
    <source>
        <dbReference type="EMBL" id="EDS01657.1"/>
    </source>
</evidence>
<keyword evidence="2" id="KW-1185">Reference proteome</keyword>
<sequence length="82" mass="9680">MAKTSKARQAIIEAAKKMPPLFHKIPDEDFDYRKARTLWWLVKQPEVLKYVWDIVKQSGAVIYDGTTRKWHGVDFEEVDDED</sequence>
<dbReference type="Proteomes" id="UP000005326">
    <property type="component" value="Unassembled WGS sequence"/>
</dbReference>
<comment type="caution">
    <text evidence="1">The sequence shown here is derived from an EMBL/GenBank/DDBJ whole genome shotgun (WGS) entry which is preliminary data.</text>
</comment>
<dbReference type="AlphaFoldDB" id="B0MKW3"/>
<accession>B0MKW3</accession>
<organism evidence="1 2">
    <name type="scientific">[Eubacterium] siraeum DSM 15702</name>
    <dbReference type="NCBI Taxonomy" id="428128"/>
    <lineage>
        <taxon>Bacteria</taxon>
        <taxon>Bacillati</taxon>
        <taxon>Bacillota</taxon>
        <taxon>Clostridia</taxon>
        <taxon>Eubacteriales</taxon>
        <taxon>Oscillospiraceae</taxon>
        <taxon>Oscillospiraceae incertae sedis</taxon>
    </lineage>
</organism>